<dbReference type="SUPFAM" id="SSF46689">
    <property type="entry name" value="Homeodomain-like"/>
    <property type="match status" value="1"/>
</dbReference>
<feature type="domain" description="HTH tetR-type" evidence="5">
    <location>
        <begin position="16"/>
        <end position="76"/>
    </location>
</feature>
<evidence type="ECO:0000256" key="2">
    <source>
        <dbReference type="ARBA" id="ARBA00023125"/>
    </source>
</evidence>
<evidence type="ECO:0000313" key="6">
    <source>
        <dbReference type="EMBL" id="MCS0499668.1"/>
    </source>
</evidence>
<dbReference type="InterPro" id="IPR009057">
    <property type="entry name" value="Homeodomain-like_sf"/>
</dbReference>
<organism evidence="6 7">
    <name type="scientific">Protaetiibacter mangrovi</name>
    <dbReference type="NCBI Taxonomy" id="2970926"/>
    <lineage>
        <taxon>Bacteria</taxon>
        <taxon>Bacillati</taxon>
        <taxon>Actinomycetota</taxon>
        <taxon>Actinomycetes</taxon>
        <taxon>Micrococcales</taxon>
        <taxon>Microbacteriaceae</taxon>
        <taxon>Protaetiibacter</taxon>
    </lineage>
</organism>
<evidence type="ECO:0000313" key="7">
    <source>
        <dbReference type="Proteomes" id="UP001205337"/>
    </source>
</evidence>
<reference evidence="6 7" key="1">
    <citation type="submission" date="2022-08" db="EMBL/GenBank/DDBJ databases">
        <authorList>
            <person name="Li F."/>
        </authorList>
    </citation>
    <scope>NUCLEOTIDE SEQUENCE [LARGE SCALE GENOMIC DNA]</scope>
    <source>
        <strain evidence="6 7">10F1B-8-1</strain>
    </source>
</reference>
<dbReference type="RefSeq" id="WP_258798732.1">
    <property type="nucleotide sequence ID" value="NZ_JANTHX010000007.1"/>
</dbReference>
<dbReference type="Proteomes" id="UP001205337">
    <property type="component" value="Unassembled WGS sequence"/>
</dbReference>
<evidence type="ECO:0000256" key="1">
    <source>
        <dbReference type="ARBA" id="ARBA00023015"/>
    </source>
</evidence>
<dbReference type="EMBL" id="JANTHX010000007">
    <property type="protein sequence ID" value="MCS0499668.1"/>
    <property type="molecule type" value="Genomic_DNA"/>
</dbReference>
<dbReference type="PANTHER" id="PTHR30055:SF234">
    <property type="entry name" value="HTH-TYPE TRANSCRIPTIONAL REGULATOR BETI"/>
    <property type="match status" value="1"/>
</dbReference>
<proteinExistence type="predicted"/>
<comment type="caution">
    <text evidence="6">The sequence shown here is derived from an EMBL/GenBank/DDBJ whole genome shotgun (WGS) entry which is preliminary data.</text>
</comment>
<protein>
    <submittedName>
        <fullName evidence="6">TetR/AcrR family transcriptional regulator</fullName>
    </submittedName>
</protein>
<sequence length="210" mass="22969">MTPRAYSSPLRTAQAADTRRRILDAAAELFARDGYASTSLARLAEAAGVSLETVKANGPKSSLILAAFDQAFTGQESHGSTIGQQDAGARLLALPDDELLEGWVEFIASANARISRLWIALLDASMGDPAVEQGLEALQSRRRTDFRDSMAAFRARGLARRPGDDEEFAAALQFLVSPSSYVQLVLDSGWSMRRYREWLVDTVERTVFTP</sequence>
<dbReference type="InterPro" id="IPR001647">
    <property type="entry name" value="HTH_TetR"/>
</dbReference>
<dbReference type="PANTHER" id="PTHR30055">
    <property type="entry name" value="HTH-TYPE TRANSCRIPTIONAL REGULATOR RUTR"/>
    <property type="match status" value="1"/>
</dbReference>
<evidence type="ECO:0000256" key="3">
    <source>
        <dbReference type="ARBA" id="ARBA00023163"/>
    </source>
</evidence>
<accession>A0ABT1ZG33</accession>
<dbReference type="SUPFAM" id="SSF48498">
    <property type="entry name" value="Tetracyclin repressor-like, C-terminal domain"/>
    <property type="match status" value="1"/>
</dbReference>
<keyword evidence="7" id="KW-1185">Reference proteome</keyword>
<keyword evidence="3" id="KW-0804">Transcription</keyword>
<dbReference type="Pfam" id="PF00440">
    <property type="entry name" value="TetR_N"/>
    <property type="match status" value="1"/>
</dbReference>
<evidence type="ECO:0000259" key="5">
    <source>
        <dbReference type="PROSITE" id="PS50977"/>
    </source>
</evidence>
<feature type="DNA-binding region" description="H-T-H motif" evidence="4">
    <location>
        <begin position="39"/>
        <end position="58"/>
    </location>
</feature>
<keyword evidence="2 4" id="KW-0238">DNA-binding</keyword>
<evidence type="ECO:0000256" key="4">
    <source>
        <dbReference type="PROSITE-ProRule" id="PRU00335"/>
    </source>
</evidence>
<dbReference type="Gene3D" id="1.10.357.10">
    <property type="entry name" value="Tetracycline Repressor, domain 2"/>
    <property type="match status" value="1"/>
</dbReference>
<name>A0ABT1ZG33_9MICO</name>
<dbReference type="InterPro" id="IPR036271">
    <property type="entry name" value="Tet_transcr_reg_TetR-rel_C_sf"/>
</dbReference>
<gene>
    <name evidence="6" type="ORF">NUH29_08915</name>
</gene>
<dbReference type="PROSITE" id="PS50977">
    <property type="entry name" value="HTH_TETR_2"/>
    <property type="match status" value="1"/>
</dbReference>
<keyword evidence="1" id="KW-0805">Transcription regulation</keyword>
<dbReference type="InterPro" id="IPR050109">
    <property type="entry name" value="HTH-type_TetR-like_transc_reg"/>
</dbReference>